<accession>A0A2U3IDB1</accession>
<proteinExistence type="predicted"/>
<dbReference type="OrthoDB" id="9807069at2"/>
<dbReference type="PANTHER" id="PTHR33204:SF29">
    <property type="entry name" value="TRANSCRIPTIONAL REGULATOR"/>
    <property type="match status" value="1"/>
</dbReference>
<dbReference type="EMBL" id="OGTP01000027">
    <property type="protein sequence ID" value="SPB18206.1"/>
    <property type="molecule type" value="Genomic_DNA"/>
</dbReference>
<name>A0A2U3IDB1_9BURK</name>
<dbReference type="Pfam" id="PF01638">
    <property type="entry name" value="HxlR"/>
    <property type="match status" value="1"/>
</dbReference>
<dbReference type="RefSeq" id="WP_106857659.1">
    <property type="nucleotide sequence ID" value="NZ_OGTP01000027.1"/>
</dbReference>
<evidence type="ECO:0000256" key="1">
    <source>
        <dbReference type="ARBA" id="ARBA00023015"/>
    </source>
</evidence>
<dbReference type="GO" id="GO:0003677">
    <property type="term" value="F:DNA binding"/>
    <property type="evidence" value="ECO:0007669"/>
    <property type="project" value="UniProtKB-KW"/>
</dbReference>
<evidence type="ECO:0000256" key="3">
    <source>
        <dbReference type="ARBA" id="ARBA00023163"/>
    </source>
</evidence>
<keyword evidence="3" id="KW-0804">Transcription</keyword>
<feature type="domain" description="HTH hxlR-type" evidence="4">
    <location>
        <begin position="8"/>
        <end position="106"/>
    </location>
</feature>
<evidence type="ECO:0000256" key="2">
    <source>
        <dbReference type="ARBA" id="ARBA00023125"/>
    </source>
</evidence>
<keyword evidence="2" id="KW-0238">DNA-binding</keyword>
<dbReference type="InterPro" id="IPR036388">
    <property type="entry name" value="WH-like_DNA-bd_sf"/>
</dbReference>
<dbReference type="Gene3D" id="1.10.10.10">
    <property type="entry name" value="Winged helix-like DNA-binding domain superfamily/Winged helix DNA-binding domain"/>
    <property type="match status" value="1"/>
</dbReference>
<protein>
    <submittedName>
        <fullName evidence="5">Transcriptional regulator family protein</fullName>
    </submittedName>
</protein>
<dbReference type="PANTHER" id="PTHR33204">
    <property type="entry name" value="TRANSCRIPTIONAL REGULATOR, MARR FAMILY"/>
    <property type="match status" value="1"/>
</dbReference>
<dbReference type="PROSITE" id="PS51118">
    <property type="entry name" value="HTH_HXLR"/>
    <property type="match status" value="1"/>
</dbReference>
<organism evidence="5 6">
    <name type="scientific">Caballeronia novacaledonica</name>
    <dbReference type="NCBI Taxonomy" id="1544861"/>
    <lineage>
        <taxon>Bacteria</taxon>
        <taxon>Pseudomonadati</taxon>
        <taxon>Pseudomonadota</taxon>
        <taxon>Betaproteobacteria</taxon>
        <taxon>Burkholderiales</taxon>
        <taxon>Burkholderiaceae</taxon>
        <taxon>Caballeronia</taxon>
    </lineage>
</organism>
<dbReference type="SUPFAM" id="SSF46785">
    <property type="entry name" value="Winged helix' DNA-binding domain"/>
    <property type="match status" value="1"/>
</dbReference>
<sequence>MELRSDSCGIEVALTVIGGKWKPLVLFHLNHGPRRFGELKRLVTGISEKVLIQQLRELADDGVILRRDYQTVPPKVDYEMTPFGYSLAQALQPLCAWGDENRLQIAELQKEAQSTAT</sequence>
<evidence type="ECO:0000313" key="6">
    <source>
        <dbReference type="Proteomes" id="UP000238169"/>
    </source>
</evidence>
<keyword evidence="1" id="KW-0805">Transcription regulation</keyword>
<dbReference type="InterPro" id="IPR002577">
    <property type="entry name" value="HTH_HxlR"/>
</dbReference>
<evidence type="ECO:0000259" key="4">
    <source>
        <dbReference type="PROSITE" id="PS51118"/>
    </source>
</evidence>
<gene>
    <name evidence="5" type="ORF">NOV72_05405</name>
</gene>
<reference evidence="6" key="1">
    <citation type="submission" date="2018-01" db="EMBL/GenBank/DDBJ databases">
        <authorList>
            <person name="Peeters C."/>
        </authorList>
    </citation>
    <scope>NUCLEOTIDE SEQUENCE [LARGE SCALE GENOMIC DNA]</scope>
</reference>
<dbReference type="Proteomes" id="UP000238169">
    <property type="component" value="Unassembled WGS sequence"/>
</dbReference>
<dbReference type="AlphaFoldDB" id="A0A2U3IDB1"/>
<keyword evidence="6" id="KW-1185">Reference proteome</keyword>
<dbReference type="InterPro" id="IPR036390">
    <property type="entry name" value="WH_DNA-bd_sf"/>
</dbReference>
<evidence type="ECO:0000313" key="5">
    <source>
        <dbReference type="EMBL" id="SPB18206.1"/>
    </source>
</evidence>